<reference evidence="2 3" key="1">
    <citation type="submission" date="2018-07" db="EMBL/GenBank/DDBJ databases">
        <title>Genome guided investigation of antibiotics producing actinomycetales strain isolated from a Macau mangrove ecosystem.</title>
        <authorList>
            <person name="Hu D."/>
        </authorList>
    </citation>
    <scope>NUCLEOTIDE SEQUENCE [LARGE SCALE GENOMIC DNA]</scope>
    <source>
        <strain evidence="2 3">2297</strain>
    </source>
</reference>
<dbReference type="Pfam" id="PF04607">
    <property type="entry name" value="RelA_SpoT"/>
    <property type="match status" value="1"/>
</dbReference>
<evidence type="ECO:0000313" key="2">
    <source>
        <dbReference type="EMBL" id="RDD85509.1"/>
    </source>
</evidence>
<gene>
    <name evidence="2" type="ORF">DVZ84_29590</name>
</gene>
<sequence>MGEGCVKDESGSGVDWSAAYAASRGRYERYCGKLQELLGQVLEKCGVEYVQMEGRAKDVASFSEKIQRKGGKYTDPLAEVTDLAGIRIIAYYVEDVERIAGIIRQEFSVLEEHSGDKQAELADNEFGYASFHLVLELAEKRSSLLEWEEFRGLKAEVQVRTALQHAWAAVNHKLDYKKSQDSPRELRRRLFRLSALFELADEEFSKIRSDGRRIAAGYAREVRSGTYDLEVNVDSVSAWIREDPLVRRLRQTAHRIGWPLLGEADPVPAVDRRDLVHFLNAQGMTRIGDLRDALDRGEPLIEPVLRRFMDEEEEPHATSLEDLMTQFLLVYRKVPVEVWNAYYEPTGAFETARALVP</sequence>
<feature type="domain" description="RelA/SpoT" evidence="1">
    <location>
        <begin position="54"/>
        <end position="182"/>
    </location>
</feature>
<dbReference type="PANTHER" id="PTHR41773">
    <property type="entry name" value="GTP PYROPHOSPHATASE-RELATED"/>
    <property type="match status" value="1"/>
</dbReference>
<proteinExistence type="predicted"/>
<dbReference type="SUPFAM" id="SSF81301">
    <property type="entry name" value="Nucleotidyltransferase"/>
    <property type="match status" value="1"/>
</dbReference>
<dbReference type="PANTHER" id="PTHR41773:SF1">
    <property type="entry name" value="RELA_SPOT DOMAIN-CONTAINING PROTEIN"/>
    <property type="match status" value="1"/>
</dbReference>
<dbReference type="SMART" id="SM00954">
    <property type="entry name" value="RelA_SpoT"/>
    <property type="match status" value="1"/>
</dbReference>
<dbReference type="OrthoDB" id="9801824at2"/>
<dbReference type="Gene3D" id="3.30.460.10">
    <property type="entry name" value="Beta Polymerase, domain 2"/>
    <property type="match status" value="1"/>
</dbReference>
<dbReference type="AlphaFoldDB" id="A0A369V4L6"/>
<dbReference type="EMBL" id="QQBH01000026">
    <property type="protein sequence ID" value="RDD85509.1"/>
    <property type="molecule type" value="Genomic_DNA"/>
</dbReference>
<dbReference type="GO" id="GO:0015969">
    <property type="term" value="P:guanosine tetraphosphate metabolic process"/>
    <property type="evidence" value="ECO:0007669"/>
    <property type="project" value="InterPro"/>
</dbReference>
<dbReference type="Proteomes" id="UP000253742">
    <property type="component" value="Unassembled WGS sequence"/>
</dbReference>
<protein>
    <recommendedName>
        <fullName evidence="1">RelA/SpoT domain-containing protein</fullName>
    </recommendedName>
</protein>
<dbReference type="Gene3D" id="1.10.287.860">
    <property type="entry name" value="Nucleotidyltransferase"/>
    <property type="match status" value="1"/>
</dbReference>
<evidence type="ECO:0000313" key="3">
    <source>
        <dbReference type="Proteomes" id="UP000253742"/>
    </source>
</evidence>
<accession>A0A369V4L6</accession>
<dbReference type="InterPro" id="IPR043519">
    <property type="entry name" value="NT_sf"/>
</dbReference>
<dbReference type="InterPro" id="IPR007685">
    <property type="entry name" value="RelA_SpoT"/>
</dbReference>
<evidence type="ECO:0000259" key="1">
    <source>
        <dbReference type="SMART" id="SM00954"/>
    </source>
</evidence>
<name>A0A369V4L6_9ACTN</name>
<dbReference type="STRING" id="146923.Spa2297_07645"/>
<dbReference type="CDD" id="cd05399">
    <property type="entry name" value="NT_Rel-Spo_like"/>
    <property type="match status" value="1"/>
</dbReference>
<comment type="caution">
    <text evidence="2">The sequence shown here is derived from an EMBL/GenBank/DDBJ whole genome shotgun (WGS) entry which is preliminary data.</text>
</comment>
<organism evidence="2 3">
    <name type="scientific">Streptomyces parvulus</name>
    <dbReference type="NCBI Taxonomy" id="146923"/>
    <lineage>
        <taxon>Bacteria</taxon>
        <taxon>Bacillati</taxon>
        <taxon>Actinomycetota</taxon>
        <taxon>Actinomycetes</taxon>
        <taxon>Kitasatosporales</taxon>
        <taxon>Streptomycetaceae</taxon>
        <taxon>Streptomyces</taxon>
    </lineage>
</organism>